<dbReference type="Proteomes" id="UP001528823">
    <property type="component" value="Unassembled WGS sequence"/>
</dbReference>
<feature type="transmembrane region" description="Helical" evidence="1">
    <location>
        <begin position="106"/>
        <end position="124"/>
    </location>
</feature>
<organism evidence="2 3">
    <name type="scientific">Spartinivicinus poritis</name>
    <dbReference type="NCBI Taxonomy" id="2994640"/>
    <lineage>
        <taxon>Bacteria</taxon>
        <taxon>Pseudomonadati</taxon>
        <taxon>Pseudomonadota</taxon>
        <taxon>Gammaproteobacteria</taxon>
        <taxon>Oceanospirillales</taxon>
        <taxon>Zooshikellaceae</taxon>
        <taxon>Spartinivicinus</taxon>
    </lineage>
</organism>
<feature type="transmembrane region" description="Helical" evidence="1">
    <location>
        <begin position="77"/>
        <end position="94"/>
    </location>
</feature>
<comment type="caution">
    <text evidence="2">The sequence shown here is derived from an EMBL/GenBank/DDBJ whole genome shotgun (WGS) entry which is preliminary data.</text>
</comment>
<dbReference type="EMBL" id="JAPMOU010000009">
    <property type="protein sequence ID" value="MDE1462144.1"/>
    <property type="molecule type" value="Genomic_DNA"/>
</dbReference>
<keyword evidence="1" id="KW-1133">Transmembrane helix</keyword>
<sequence>MALQENKLHISLLLIRLTVFLVMLMWTLDKFINPEHAAKVYEKFYFIAGLGHLTMYVIGCAELVVLLLFVVGYMKKYSYGAVLFFHGVSTFSSFKQYLHPFEGANLLFFAAWPMLAACLALFILRDSDKKFTVN</sequence>
<evidence type="ECO:0000313" key="3">
    <source>
        <dbReference type="Proteomes" id="UP001528823"/>
    </source>
</evidence>
<proteinExistence type="predicted"/>
<feature type="transmembrane region" description="Helical" evidence="1">
    <location>
        <begin position="44"/>
        <end position="70"/>
    </location>
</feature>
<keyword evidence="3" id="KW-1185">Reference proteome</keyword>
<protein>
    <submittedName>
        <fullName evidence="2">Uncharacterized protein</fullName>
    </submittedName>
</protein>
<keyword evidence="1" id="KW-0472">Membrane</keyword>
<feature type="transmembrane region" description="Helical" evidence="1">
    <location>
        <begin position="12"/>
        <end position="32"/>
    </location>
</feature>
<dbReference type="RefSeq" id="WP_274688503.1">
    <property type="nucleotide sequence ID" value="NZ_JAPMOU010000009.1"/>
</dbReference>
<reference evidence="2 3" key="1">
    <citation type="submission" date="2022-11" db="EMBL/GenBank/DDBJ databases">
        <title>Spartinivicinus poritis sp. nov., isolated from scleractinian coral Porites lutea.</title>
        <authorList>
            <person name="Zhang G."/>
            <person name="Cai L."/>
            <person name="Wei Q."/>
        </authorList>
    </citation>
    <scope>NUCLEOTIDE SEQUENCE [LARGE SCALE GENOMIC DNA]</scope>
    <source>
        <strain evidence="2 3">A2-2</strain>
    </source>
</reference>
<accession>A0ABT5U701</accession>
<gene>
    <name evidence="2" type="ORF">ORQ98_09180</name>
</gene>
<evidence type="ECO:0000256" key="1">
    <source>
        <dbReference type="SAM" id="Phobius"/>
    </source>
</evidence>
<name>A0ABT5U701_9GAMM</name>
<evidence type="ECO:0000313" key="2">
    <source>
        <dbReference type="EMBL" id="MDE1462144.1"/>
    </source>
</evidence>
<keyword evidence="1" id="KW-0812">Transmembrane</keyword>